<organism evidence="9 10">
    <name type="scientific">Labedella populi</name>
    <dbReference type="NCBI Taxonomy" id="2498850"/>
    <lineage>
        <taxon>Bacteria</taxon>
        <taxon>Bacillati</taxon>
        <taxon>Actinomycetota</taxon>
        <taxon>Actinomycetes</taxon>
        <taxon>Micrococcales</taxon>
        <taxon>Microbacteriaceae</taxon>
        <taxon>Labedella</taxon>
    </lineage>
</organism>
<reference evidence="9 10" key="1">
    <citation type="submission" date="2018-12" db="EMBL/GenBank/DDBJ databases">
        <authorList>
            <person name="Li F."/>
        </authorList>
    </citation>
    <scope>NUCLEOTIDE SEQUENCE [LARGE SCALE GENOMIC DNA]</scope>
    <source>
        <strain evidence="9 10">8H24J-4-2</strain>
    </source>
</reference>
<evidence type="ECO:0000256" key="7">
    <source>
        <dbReference type="RuleBase" id="RU363032"/>
    </source>
</evidence>
<evidence type="ECO:0000256" key="2">
    <source>
        <dbReference type="ARBA" id="ARBA00022448"/>
    </source>
</evidence>
<keyword evidence="10" id="KW-1185">Reference proteome</keyword>
<evidence type="ECO:0000313" key="10">
    <source>
        <dbReference type="Proteomes" id="UP000288603"/>
    </source>
</evidence>
<dbReference type="PANTHER" id="PTHR43744">
    <property type="entry name" value="ABC TRANSPORTER PERMEASE PROTEIN MG189-RELATED-RELATED"/>
    <property type="match status" value="1"/>
</dbReference>
<dbReference type="Pfam" id="PF00528">
    <property type="entry name" value="BPD_transp_1"/>
    <property type="match status" value="1"/>
</dbReference>
<dbReference type="RefSeq" id="WP_128497744.1">
    <property type="nucleotide sequence ID" value="NZ_RZNC01000001.1"/>
</dbReference>
<feature type="transmembrane region" description="Helical" evidence="7">
    <location>
        <begin position="131"/>
        <end position="151"/>
    </location>
</feature>
<dbReference type="InterPro" id="IPR035906">
    <property type="entry name" value="MetI-like_sf"/>
</dbReference>
<feature type="transmembrane region" description="Helical" evidence="7">
    <location>
        <begin position="179"/>
        <end position="200"/>
    </location>
</feature>
<feature type="domain" description="ABC transmembrane type-1" evidence="8">
    <location>
        <begin position="63"/>
        <end position="256"/>
    </location>
</feature>
<dbReference type="OrthoDB" id="3521657at2"/>
<dbReference type="EMBL" id="RZNC01000001">
    <property type="protein sequence ID" value="RWZ68476.1"/>
    <property type="molecule type" value="Genomic_DNA"/>
</dbReference>
<keyword evidence="5 7" id="KW-1133">Transmembrane helix</keyword>
<dbReference type="SUPFAM" id="SSF161098">
    <property type="entry name" value="MetI-like"/>
    <property type="match status" value="1"/>
</dbReference>
<protein>
    <submittedName>
        <fullName evidence="9">Carbohydrate ABC transporter permease</fullName>
    </submittedName>
</protein>
<comment type="caution">
    <text evidence="9">The sequence shown here is derived from an EMBL/GenBank/DDBJ whole genome shotgun (WGS) entry which is preliminary data.</text>
</comment>
<dbReference type="GO" id="GO:0005886">
    <property type="term" value="C:plasma membrane"/>
    <property type="evidence" value="ECO:0007669"/>
    <property type="project" value="UniProtKB-SubCell"/>
</dbReference>
<comment type="subcellular location">
    <subcellularLocation>
        <location evidence="1 7">Cell membrane</location>
        <topology evidence="1 7">Multi-pass membrane protein</topology>
    </subcellularLocation>
</comment>
<evidence type="ECO:0000259" key="8">
    <source>
        <dbReference type="PROSITE" id="PS50928"/>
    </source>
</evidence>
<dbReference type="PROSITE" id="PS50928">
    <property type="entry name" value="ABC_TM1"/>
    <property type="match status" value="1"/>
</dbReference>
<evidence type="ECO:0000256" key="3">
    <source>
        <dbReference type="ARBA" id="ARBA00022475"/>
    </source>
</evidence>
<dbReference type="Gene3D" id="1.10.3720.10">
    <property type="entry name" value="MetI-like"/>
    <property type="match status" value="1"/>
</dbReference>
<dbReference type="CDD" id="cd06261">
    <property type="entry name" value="TM_PBP2"/>
    <property type="match status" value="1"/>
</dbReference>
<feature type="transmembrane region" description="Helical" evidence="7">
    <location>
        <begin position="98"/>
        <end position="119"/>
    </location>
</feature>
<dbReference type="Proteomes" id="UP000288603">
    <property type="component" value="Unassembled WGS sequence"/>
</dbReference>
<gene>
    <name evidence="9" type="ORF">ELQ92_04495</name>
</gene>
<keyword evidence="4 7" id="KW-0812">Transmembrane</keyword>
<keyword evidence="6 7" id="KW-0472">Membrane</keyword>
<keyword evidence="3" id="KW-1003">Cell membrane</keyword>
<dbReference type="InterPro" id="IPR000515">
    <property type="entry name" value="MetI-like"/>
</dbReference>
<feature type="transmembrane region" description="Helical" evidence="7">
    <location>
        <begin position="237"/>
        <end position="256"/>
    </location>
</feature>
<sequence length="271" mass="28771">MKASLKESIAGHAFLIAGAVIALYPFLSIMAQALSPAPGSTASGPTLENFESAWTRGGFSLSLFSSAFVALAVVAVTGFVAALAGYALSVLKVRWRGLIMAVLLIGLVLPSEARIIPLYDMMSSLGLLNTYWALILPQIASSFSLATFWMANYFGALPSSLAEASSLDGANSWQTLRHVYAPLGMSALATLSCLVFLYTWNEFMLALVLMPDDASVQTAPLSLSFFAGNERNTEPEVIAAAAVLVALPVVIAYAFLQRRFMSGLLEGAVKE</sequence>
<dbReference type="AlphaFoldDB" id="A0A444QFW0"/>
<dbReference type="GO" id="GO:0055085">
    <property type="term" value="P:transmembrane transport"/>
    <property type="evidence" value="ECO:0007669"/>
    <property type="project" value="InterPro"/>
</dbReference>
<name>A0A444QFW0_9MICO</name>
<evidence type="ECO:0000256" key="6">
    <source>
        <dbReference type="ARBA" id="ARBA00023136"/>
    </source>
</evidence>
<evidence type="ECO:0000313" key="9">
    <source>
        <dbReference type="EMBL" id="RWZ68476.1"/>
    </source>
</evidence>
<evidence type="ECO:0000256" key="4">
    <source>
        <dbReference type="ARBA" id="ARBA00022692"/>
    </source>
</evidence>
<dbReference type="PANTHER" id="PTHR43744:SF8">
    <property type="entry name" value="SN-GLYCEROL-3-PHOSPHATE TRANSPORT SYSTEM PERMEASE PROTEIN UGPE"/>
    <property type="match status" value="1"/>
</dbReference>
<evidence type="ECO:0000256" key="1">
    <source>
        <dbReference type="ARBA" id="ARBA00004651"/>
    </source>
</evidence>
<proteinExistence type="inferred from homology"/>
<accession>A0A444QFW0</accession>
<comment type="similarity">
    <text evidence="7">Belongs to the binding-protein-dependent transport system permease family.</text>
</comment>
<evidence type="ECO:0000256" key="5">
    <source>
        <dbReference type="ARBA" id="ARBA00022989"/>
    </source>
</evidence>
<feature type="transmembrane region" description="Helical" evidence="7">
    <location>
        <begin position="66"/>
        <end position="91"/>
    </location>
</feature>
<keyword evidence="2 7" id="KW-0813">Transport</keyword>